<dbReference type="PANTHER" id="PTHR35394">
    <property type="entry name" value="DUF3176 DOMAIN-CONTAINING PROTEIN"/>
    <property type="match status" value="1"/>
</dbReference>
<protein>
    <submittedName>
        <fullName evidence="2">Uncharacterized protein</fullName>
    </submittedName>
</protein>
<dbReference type="Proteomes" id="UP000309340">
    <property type="component" value="Unassembled WGS sequence"/>
</dbReference>
<keyword evidence="1" id="KW-0812">Transmembrane</keyword>
<gene>
    <name evidence="2" type="ORF">B0A55_00160</name>
</gene>
<evidence type="ECO:0000256" key="1">
    <source>
        <dbReference type="SAM" id="Phobius"/>
    </source>
</evidence>
<sequence length="592" mass="63612">MEDASKRRLTSTHAEHYPESSVSRLSQLKPWLLDIGSLLLSLGSVLSVIALLVHYDNKPLPTWHSVTLNTVIGYLAQLAQVCLTGPVGNAISQLKWSRVWQEAKPRSIKDFQRYDAASRGPLGALSVVFMVPVTSLGAALTIAAFAIHPFLQTIPIVRLRLVPSTDLATINRASSFSSSTLDAQGEQAQLSTFDLPSKGAAYAGIFNLTNYGIVATACPTGNCTWNPYTSLGVCRACDAVTAKSTINPEGYDGPDYTWTLPNGGSIQASANTMIVSPTYPVEKYGQLHQYTIVNMTSMYFQAFRGNGGVDSTPPASFECALFFCVKTYSADVSMGQLTETLVSTFPNSSTESGEAQAAITGPLGSHGIAVQPSETIYTSTAHGNFTISPPGDGEQYHIDNTTFAVMRRWFQDSMNPSITASPASSSTLLDMAQAFYDSQLTEDGPAALMDRIATSLTAHMRNLTGETAPGTTQVVEQYMHARWSWAILPLALLALTLIFLIATIALNASQRIPTWRSSALPSLVYGLDESTASAIAAQGPGLAGLEGEAERHLMAMSTDLGVWRLEGTELDRPRRRHHGVRAFEEAAGTPQG</sequence>
<evidence type="ECO:0000313" key="3">
    <source>
        <dbReference type="Proteomes" id="UP000309340"/>
    </source>
</evidence>
<dbReference type="OrthoDB" id="5242705at2759"/>
<comment type="caution">
    <text evidence="2">The sequence shown here is derived from an EMBL/GenBank/DDBJ whole genome shotgun (WGS) entry which is preliminary data.</text>
</comment>
<feature type="transmembrane region" description="Helical" evidence="1">
    <location>
        <begin position="72"/>
        <end position="91"/>
    </location>
</feature>
<dbReference type="AlphaFoldDB" id="A0A4U0Y804"/>
<dbReference type="InterPro" id="IPR021514">
    <property type="entry name" value="DUF3176"/>
</dbReference>
<dbReference type="EMBL" id="NAJQ01000002">
    <property type="protein sequence ID" value="TKA83855.1"/>
    <property type="molecule type" value="Genomic_DNA"/>
</dbReference>
<dbReference type="PANTHER" id="PTHR35394:SF5">
    <property type="entry name" value="DUF3176 DOMAIN-CONTAINING PROTEIN"/>
    <property type="match status" value="1"/>
</dbReference>
<keyword evidence="1" id="KW-1133">Transmembrane helix</keyword>
<reference evidence="2 3" key="1">
    <citation type="submission" date="2017-03" db="EMBL/GenBank/DDBJ databases">
        <title>Genomes of endolithic fungi from Antarctica.</title>
        <authorList>
            <person name="Coleine C."/>
            <person name="Masonjones S."/>
            <person name="Stajich J.E."/>
        </authorList>
    </citation>
    <scope>NUCLEOTIDE SEQUENCE [LARGE SCALE GENOMIC DNA]</scope>
    <source>
        <strain evidence="2 3">CCFEE 5184</strain>
    </source>
</reference>
<dbReference type="STRING" id="329884.A0A4U0Y804"/>
<proteinExistence type="predicted"/>
<evidence type="ECO:0000313" key="2">
    <source>
        <dbReference type="EMBL" id="TKA83855.1"/>
    </source>
</evidence>
<feature type="transmembrane region" description="Helical" evidence="1">
    <location>
        <begin position="31"/>
        <end position="52"/>
    </location>
</feature>
<keyword evidence="1" id="KW-0472">Membrane</keyword>
<keyword evidence="3" id="KW-1185">Reference proteome</keyword>
<feature type="transmembrane region" description="Helical" evidence="1">
    <location>
        <begin position="483"/>
        <end position="506"/>
    </location>
</feature>
<feature type="transmembrane region" description="Helical" evidence="1">
    <location>
        <begin position="122"/>
        <end position="151"/>
    </location>
</feature>
<dbReference type="Pfam" id="PF11374">
    <property type="entry name" value="DUF3176"/>
    <property type="match status" value="1"/>
</dbReference>
<accession>A0A4U0Y804</accession>
<name>A0A4U0Y804_9PEZI</name>
<organism evidence="2 3">
    <name type="scientific">Friedmanniomyces simplex</name>
    <dbReference type="NCBI Taxonomy" id="329884"/>
    <lineage>
        <taxon>Eukaryota</taxon>
        <taxon>Fungi</taxon>
        <taxon>Dikarya</taxon>
        <taxon>Ascomycota</taxon>
        <taxon>Pezizomycotina</taxon>
        <taxon>Dothideomycetes</taxon>
        <taxon>Dothideomycetidae</taxon>
        <taxon>Mycosphaerellales</taxon>
        <taxon>Teratosphaeriaceae</taxon>
        <taxon>Friedmanniomyces</taxon>
    </lineage>
</organism>